<keyword evidence="2" id="KW-0808">Transferase</keyword>
<reference evidence="3 4" key="1">
    <citation type="submission" date="2020-11" db="EMBL/GenBank/DDBJ databases">
        <title>The genome sequence of Novosphingobium sp. 1Y9A.</title>
        <authorList>
            <person name="Liu Y."/>
        </authorList>
    </citation>
    <scope>NUCLEOTIDE SEQUENCE [LARGE SCALE GENOMIC DNA]</scope>
    <source>
        <strain evidence="3 4">1Y9A</strain>
    </source>
</reference>
<dbReference type="PANTHER" id="PTHR12526:SF510">
    <property type="entry name" value="D-INOSITOL 3-PHOSPHATE GLYCOSYLTRANSFERASE"/>
    <property type="match status" value="1"/>
</dbReference>
<accession>A0ABS0HBU5</accession>
<dbReference type="Proteomes" id="UP000600799">
    <property type="component" value="Unassembled WGS sequence"/>
</dbReference>
<organism evidence="3 4">
    <name type="scientific">Novosphingobium jiangmenense</name>
    <dbReference type="NCBI Taxonomy" id="2791981"/>
    <lineage>
        <taxon>Bacteria</taxon>
        <taxon>Pseudomonadati</taxon>
        <taxon>Pseudomonadota</taxon>
        <taxon>Alphaproteobacteria</taxon>
        <taxon>Sphingomonadales</taxon>
        <taxon>Sphingomonadaceae</taxon>
        <taxon>Novosphingobium</taxon>
    </lineage>
</organism>
<gene>
    <name evidence="3" type="ORF">I2488_01405</name>
</gene>
<protein>
    <submittedName>
        <fullName evidence="3">Glycosyltransferase family 4 protein</fullName>
    </submittedName>
</protein>
<evidence type="ECO:0000313" key="3">
    <source>
        <dbReference type="EMBL" id="MBF9149651.1"/>
    </source>
</evidence>
<dbReference type="PANTHER" id="PTHR12526">
    <property type="entry name" value="GLYCOSYLTRANSFERASE"/>
    <property type="match status" value="1"/>
</dbReference>
<dbReference type="CDD" id="cd03801">
    <property type="entry name" value="GT4_PimA-like"/>
    <property type="match status" value="1"/>
</dbReference>
<comment type="caution">
    <text evidence="3">The sequence shown here is derived from an EMBL/GenBank/DDBJ whole genome shotgun (WGS) entry which is preliminary data.</text>
</comment>
<keyword evidence="1" id="KW-0328">Glycosyltransferase</keyword>
<name>A0ABS0HBU5_9SPHN</name>
<proteinExistence type="predicted"/>
<evidence type="ECO:0000256" key="1">
    <source>
        <dbReference type="ARBA" id="ARBA00022676"/>
    </source>
</evidence>
<dbReference type="SUPFAM" id="SSF53756">
    <property type="entry name" value="UDP-Glycosyltransferase/glycogen phosphorylase"/>
    <property type="match status" value="1"/>
</dbReference>
<dbReference type="Pfam" id="PF13692">
    <property type="entry name" value="Glyco_trans_1_4"/>
    <property type="match status" value="1"/>
</dbReference>
<evidence type="ECO:0000256" key="2">
    <source>
        <dbReference type="ARBA" id="ARBA00022679"/>
    </source>
</evidence>
<dbReference type="EMBL" id="JADQDC010000001">
    <property type="protein sequence ID" value="MBF9149651.1"/>
    <property type="molecule type" value="Genomic_DNA"/>
</dbReference>
<sequence length="359" mass="40050">MRTLMMTRYDRMGASSRLRMIQYGDALRSQGIEHSLAPFFDQTYLERRYAGRSILRPTIGAYARRVSQLRSACKYDVMWLEKEALPWLTWAVERALLSKSVPLVIDYDDAVFHNYDQHRSSTVRRLLGAKLDRLIGSAELITVGNRYLAERAKAAGARRIEIVPTVVDLDAYAPRPAHILPRTLSVGWIGTPSTWTEYIAPIMPLLSEVAEAHGARIAAVGAGRAAVAHPLLDNLPWTEDSEVARIQAMDIGIMPLTDTPWARGKCGYKLIQYMACGLPVVASPVGVNAEIVEHGVNGFLASTEEEWTAALRTLLSDPSLRARMGDEGRRKVERHYSLRVWGPQVARMLREVASQGRGD</sequence>
<keyword evidence="4" id="KW-1185">Reference proteome</keyword>
<dbReference type="Gene3D" id="3.40.50.2000">
    <property type="entry name" value="Glycogen Phosphorylase B"/>
    <property type="match status" value="2"/>
</dbReference>
<evidence type="ECO:0000313" key="4">
    <source>
        <dbReference type="Proteomes" id="UP000600799"/>
    </source>
</evidence>